<dbReference type="Proteomes" id="UP000184076">
    <property type="component" value="Unassembled WGS sequence"/>
</dbReference>
<dbReference type="SUPFAM" id="SSF141371">
    <property type="entry name" value="PilZ domain-like"/>
    <property type="match status" value="1"/>
</dbReference>
<keyword evidence="3" id="KW-1185">Reference proteome</keyword>
<dbReference type="RefSeq" id="WP_073041543.1">
    <property type="nucleotide sequence ID" value="NZ_FQVB01000045.1"/>
</dbReference>
<accession>A0A1M5HG35</accession>
<dbReference type="GO" id="GO:0035438">
    <property type="term" value="F:cyclic-di-GMP binding"/>
    <property type="evidence" value="ECO:0007669"/>
    <property type="project" value="InterPro"/>
</dbReference>
<dbReference type="Pfam" id="PF07238">
    <property type="entry name" value="PilZ"/>
    <property type="match status" value="1"/>
</dbReference>
<name>A0A1M5HG35_9BACT</name>
<dbReference type="Gene3D" id="2.40.10.220">
    <property type="entry name" value="predicted glycosyltransferase like domains"/>
    <property type="match status" value="1"/>
</dbReference>
<gene>
    <name evidence="2" type="ORF">SAMN02745206_03348</name>
</gene>
<evidence type="ECO:0000259" key="1">
    <source>
        <dbReference type="Pfam" id="PF07238"/>
    </source>
</evidence>
<dbReference type="STRING" id="1121391.SAMN02745206_03348"/>
<reference evidence="3" key="1">
    <citation type="submission" date="2016-11" db="EMBL/GenBank/DDBJ databases">
        <authorList>
            <person name="Varghese N."/>
            <person name="Submissions S."/>
        </authorList>
    </citation>
    <scope>NUCLEOTIDE SEQUENCE [LARGE SCALE GENOMIC DNA]</scope>
    <source>
        <strain evidence="3">DSM 9756</strain>
    </source>
</reference>
<evidence type="ECO:0000313" key="3">
    <source>
        <dbReference type="Proteomes" id="UP000184076"/>
    </source>
</evidence>
<protein>
    <submittedName>
        <fullName evidence="2">PilZ domain-containing protein</fullName>
    </submittedName>
</protein>
<sequence>MILGKLLEDRIKEALAILRTRNPDVEWDQEQLIRLALGYGLNVLFREHRRVPVDFRGTVCRLYPAGPVVPVTVVDLSISGAGLLLQKEENFRKSEILLLDFDAGQGLRFEKTVLVRSVHEEKVGCVFVDPDENRDVEAYLAAIGDGR</sequence>
<organism evidence="2 3">
    <name type="scientific">Desulfacinum infernum DSM 9756</name>
    <dbReference type="NCBI Taxonomy" id="1121391"/>
    <lineage>
        <taxon>Bacteria</taxon>
        <taxon>Pseudomonadati</taxon>
        <taxon>Thermodesulfobacteriota</taxon>
        <taxon>Syntrophobacteria</taxon>
        <taxon>Syntrophobacterales</taxon>
        <taxon>Syntrophobacteraceae</taxon>
        <taxon>Desulfacinum</taxon>
    </lineage>
</organism>
<feature type="domain" description="PilZ" evidence="1">
    <location>
        <begin position="46"/>
        <end position="141"/>
    </location>
</feature>
<dbReference type="EMBL" id="FQVB01000045">
    <property type="protein sequence ID" value="SHG14848.1"/>
    <property type="molecule type" value="Genomic_DNA"/>
</dbReference>
<dbReference type="InterPro" id="IPR009875">
    <property type="entry name" value="PilZ_domain"/>
</dbReference>
<dbReference type="AlphaFoldDB" id="A0A1M5HG35"/>
<evidence type="ECO:0000313" key="2">
    <source>
        <dbReference type="EMBL" id="SHG14848.1"/>
    </source>
</evidence>
<proteinExistence type="predicted"/>